<dbReference type="SUPFAM" id="SSF64182">
    <property type="entry name" value="DHH phosphoesterases"/>
    <property type="match status" value="1"/>
</dbReference>
<dbReference type="Proteomes" id="UP000243605">
    <property type="component" value="Unassembled WGS sequence"/>
</dbReference>
<evidence type="ECO:0000256" key="3">
    <source>
        <dbReference type="ARBA" id="ARBA00022555"/>
    </source>
</evidence>
<dbReference type="CDD" id="cd04595">
    <property type="entry name" value="CBS_pair_DHH_polyA_Pol_assoc"/>
    <property type="match status" value="1"/>
</dbReference>
<proteinExistence type="inferred from homology"/>
<reference evidence="14 15" key="1">
    <citation type="submission" date="2016-10" db="EMBL/GenBank/DDBJ databases">
        <authorList>
            <person name="Varghese N."/>
            <person name="Submissions S."/>
        </authorList>
    </citation>
    <scope>NUCLEOTIDE SEQUENCE [LARGE SCALE GENOMIC DNA]</scope>
    <source>
        <strain evidence="14 15">IBRC-M10081</strain>
    </source>
</reference>
<accession>A0A662Z3K4</accession>
<evidence type="ECO:0000256" key="6">
    <source>
        <dbReference type="ARBA" id="ARBA00022695"/>
    </source>
</evidence>
<comment type="cofactor">
    <cofactor evidence="1">
        <name>Mg(2+)</name>
        <dbReference type="ChEBI" id="CHEBI:18420"/>
    </cofactor>
</comment>
<dbReference type="SUPFAM" id="SSF81891">
    <property type="entry name" value="Poly A polymerase C-terminal region-like"/>
    <property type="match status" value="1"/>
</dbReference>
<feature type="domain" description="CBS" evidence="13">
    <location>
        <begin position="314"/>
        <end position="372"/>
    </location>
</feature>
<dbReference type="GO" id="GO:0046872">
    <property type="term" value="F:metal ion binding"/>
    <property type="evidence" value="ECO:0007669"/>
    <property type="project" value="UniProtKB-KW"/>
</dbReference>
<keyword evidence="15" id="KW-1185">Reference proteome</keyword>
<dbReference type="GO" id="GO:0008033">
    <property type="term" value="P:tRNA processing"/>
    <property type="evidence" value="ECO:0007669"/>
    <property type="project" value="UniProtKB-KW"/>
</dbReference>
<evidence type="ECO:0000256" key="12">
    <source>
        <dbReference type="RuleBase" id="RU003953"/>
    </source>
</evidence>
<evidence type="ECO:0000256" key="4">
    <source>
        <dbReference type="ARBA" id="ARBA00022679"/>
    </source>
</evidence>
<dbReference type="SUPFAM" id="SSF54631">
    <property type="entry name" value="CBS-domain pair"/>
    <property type="match status" value="1"/>
</dbReference>
<dbReference type="Gene3D" id="1.10.3090.10">
    <property type="entry name" value="cca-adding enzyme, domain 2"/>
    <property type="match status" value="1"/>
</dbReference>
<dbReference type="Pfam" id="PF01743">
    <property type="entry name" value="PolyA_pol"/>
    <property type="match status" value="1"/>
</dbReference>
<evidence type="ECO:0000256" key="10">
    <source>
        <dbReference type="ARBA" id="ARBA00022884"/>
    </source>
</evidence>
<keyword evidence="4 12" id="KW-0808">Transferase</keyword>
<dbReference type="SUPFAM" id="SSF81301">
    <property type="entry name" value="Nucleotidyltransferase"/>
    <property type="match status" value="1"/>
</dbReference>
<keyword evidence="8" id="KW-0547">Nucleotide-binding</keyword>
<dbReference type="PANTHER" id="PTHR47788">
    <property type="entry name" value="POLYA POLYMERASE"/>
    <property type="match status" value="1"/>
</dbReference>
<evidence type="ECO:0000256" key="7">
    <source>
        <dbReference type="ARBA" id="ARBA00022723"/>
    </source>
</evidence>
<evidence type="ECO:0000313" key="14">
    <source>
        <dbReference type="EMBL" id="SEV86550.1"/>
    </source>
</evidence>
<comment type="similarity">
    <text evidence="2 12">Belongs to the tRNA nucleotidyltransferase/poly(A) polymerase family.</text>
</comment>
<dbReference type="InterPro" id="IPR052390">
    <property type="entry name" value="tRNA_nt/polyA_polymerase"/>
</dbReference>
<evidence type="ECO:0000256" key="8">
    <source>
        <dbReference type="ARBA" id="ARBA00022741"/>
    </source>
</evidence>
<dbReference type="Gene3D" id="3.90.1640.10">
    <property type="entry name" value="inorganic pyrophosphatase (n-terminal core)"/>
    <property type="match status" value="1"/>
</dbReference>
<dbReference type="OrthoDB" id="9805698at2"/>
<name>A0A662Z3K4_9STAP</name>
<evidence type="ECO:0000256" key="1">
    <source>
        <dbReference type="ARBA" id="ARBA00001946"/>
    </source>
</evidence>
<dbReference type="Gene3D" id="3.10.310.30">
    <property type="match status" value="1"/>
</dbReference>
<dbReference type="InterPro" id="IPR001667">
    <property type="entry name" value="DDH_dom"/>
</dbReference>
<keyword evidence="10 12" id="KW-0694">RNA-binding</keyword>
<dbReference type="InterPro" id="IPR000644">
    <property type="entry name" value="CBS_dom"/>
</dbReference>
<dbReference type="InterPro" id="IPR043519">
    <property type="entry name" value="NT_sf"/>
</dbReference>
<evidence type="ECO:0000256" key="5">
    <source>
        <dbReference type="ARBA" id="ARBA00022694"/>
    </source>
</evidence>
<dbReference type="EMBL" id="FOIT01000001">
    <property type="protein sequence ID" value="SEV86550.1"/>
    <property type="molecule type" value="Genomic_DNA"/>
</dbReference>
<protein>
    <submittedName>
        <fullName evidence="14">tRNA nucleotidyltransferase (CCA-adding enzyme)</fullName>
    </submittedName>
</protein>
<evidence type="ECO:0000256" key="11">
    <source>
        <dbReference type="PROSITE-ProRule" id="PRU00703"/>
    </source>
</evidence>
<dbReference type="Gene3D" id="3.30.460.10">
    <property type="entry name" value="Beta Polymerase, domain 2"/>
    <property type="match status" value="1"/>
</dbReference>
<evidence type="ECO:0000256" key="2">
    <source>
        <dbReference type="ARBA" id="ARBA00007265"/>
    </source>
</evidence>
<dbReference type="InterPro" id="IPR002646">
    <property type="entry name" value="PolA_pol_head_dom"/>
</dbReference>
<dbReference type="Pfam" id="PF01368">
    <property type="entry name" value="DHH"/>
    <property type="match status" value="1"/>
</dbReference>
<dbReference type="AlphaFoldDB" id="A0A662Z3K4"/>
<dbReference type="PROSITE" id="PS51371">
    <property type="entry name" value="CBS"/>
    <property type="match status" value="2"/>
</dbReference>
<keyword evidence="6" id="KW-0548">Nucleotidyltransferase</keyword>
<organism evidence="14 15">
    <name type="scientific">Aliicoccus persicus</name>
    <dbReference type="NCBI Taxonomy" id="930138"/>
    <lineage>
        <taxon>Bacteria</taxon>
        <taxon>Bacillati</taxon>
        <taxon>Bacillota</taxon>
        <taxon>Bacilli</taxon>
        <taxon>Bacillales</taxon>
        <taxon>Staphylococcaceae</taxon>
        <taxon>Aliicoccus</taxon>
    </lineage>
</organism>
<keyword evidence="9" id="KW-0460">Magnesium</keyword>
<evidence type="ECO:0000313" key="15">
    <source>
        <dbReference type="Proteomes" id="UP000243605"/>
    </source>
</evidence>
<gene>
    <name evidence="14" type="ORF">SAMN05192557_0590</name>
</gene>
<keyword evidence="3" id="KW-0820">tRNA-binding</keyword>
<dbReference type="CDD" id="cd05398">
    <property type="entry name" value="NT_ClassII-CCAase"/>
    <property type="match status" value="1"/>
</dbReference>
<dbReference type="SMART" id="SM00116">
    <property type="entry name" value="CBS"/>
    <property type="match status" value="2"/>
</dbReference>
<dbReference type="InterPro" id="IPR038763">
    <property type="entry name" value="DHH_sf"/>
</dbReference>
<dbReference type="GO" id="GO:0000049">
    <property type="term" value="F:tRNA binding"/>
    <property type="evidence" value="ECO:0007669"/>
    <property type="project" value="UniProtKB-KW"/>
</dbReference>
<dbReference type="InterPro" id="IPR046342">
    <property type="entry name" value="CBS_dom_sf"/>
</dbReference>
<dbReference type="GO" id="GO:0016779">
    <property type="term" value="F:nucleotidyltransferase activity"/>
    <property type="evidence" value="ECO:0007669"/>
    <property type="project" value="UniProtKB-KW"/>
</dbReference>
<sequence length="853" mass="96945">MKIIISHTNTDFDALASMIAAHKLHPDATLVITTKQTSLVKQFLTIYRDTFEMKLDDDIDWSLVSEMIVVDVATLNRLGNHAKHLNLDDVKVTIYDHHPKSDNNIIADHEQIEEIGATVTMLIEKIIEQNIQISSLEATLFGLGIYTDTGSFTYPNTTEREFAAATHLIRNGMNLSLIQKFSVHKLTDEQDDLLNTLYFKSNSYVREGLKFVISYCEHPKFIKGLAVVAEKLLDVSSANMVLCVVKMKNTVFIVGRANSERINLIPLLSKFGGGGHREAGSASVKKAELSDVLNDINKYKDLLLTPSVIARDIMASPVKSLTPETTMVDAGEKMYRYGHSGYPVVRDGKLVGIITRRDLDKANHHGLGHAPIKAYMSTELITAKPETTIEELQSIVINHNVGRIPIMDNDKIIGIVTRTDIIEVMHSKQLSEALKKPKLDNLKELMSTRLPESTYQLLKDISKSSGESHVNVYLIGGIVRDLFLDYPNDDVDITVEGDGISFAKQLVEDYGGTIVSHESFGTATWTHPNGEQIDVTSTRLEYYARPASLPDVERASLKMDLNRRDFTINSMAVRLNPRSFGKLVDPFHGQQDLRSNTIRILHNLSFIEDPTRIFRAVRFESRFNFKMDSQTLTLAHNSIGRIKDLSEDRMIGQIKALFNDRAPSKAMLRLFDLHFWRQFDIQDECRESSTIHVKQLEGIYDRVFEEEYTINWINYFAIPFYQSEVLDKIEPYLMSRGDRKFIQDVKALMNQSELLEMETAWELHPKLKNYSNEAILFFVTARPDTNAEPIVDYLVRRQKLVNYLTGEDMINEGYKPGKYFRNILLALEVAVLNGEVDSRESAIEWLLKNHSKS</sequence>
<feature type="domain" description="CBS" evidence="13">
    <location>
        <begin position="376"/>
        <end position="432"/>
    </location>
</feature>
<dbReference type="GO" id="GO:0000166">
    <property type="term" value="F:nucleotide binding"/>
    <property type="evidence" value="ECO:0007669"/>
    <property type="project" value="UniProtKB-KW"/>
</dbReference>
<evidence type="ECO:0000259" key="13">
    <source>
        <dbReference type="PROSITE" id="PS51371"/>
    </source>
</evidence>
<dbReference type="Pfam" id="PF00571">
    <property type="entry name" value="CBS"/>
    <property type="match status" value="2"/>
</dbReference>
<dbReference type="RefSeq" id="WP_091473725.1">
    <property type="nucleotide sequence ID" value="NZ_FOIT01000001.1"/>
</dbReference>
<evidence type="ECO:0000256" key="9">
    <source>
        <dbReference type="ARBA" id="ARBA00022842"/>
    </source>
</evidence>
<keyword evidence="7" id="KW-0479">Metal-binding</keyword>
<keyword evidence="11" id="KW-0129">CBS domain</keyword>
<dbReference type="PANTHER" id="PTHR47788:SF1">
    <property type="entry name" value="A-ADDING TRNA NUCLEOTIDYLTRANSFERASE"/>
    <property type="match status" value="1"/>
</dbReference>
<dbReference type="Gene3D" id="3.10.580.10">
    <property type="entry name" value="CBS-domain"/>
    <property type="match status" value="1"/>
</dbReference>
<keyword evidence="5" id="KW-0819">tRNA processing</keyword>